<dbReference type="RefSeq" id="WP_354697299.1">
    <property type="nucleotide sequence ID" value="NZ_CP114014.1"/>
</dbReference>
<keyword evidence="1" id="KW-1133">Transmembrane helix</keyword>
<sequence length="110" mass="11224">MGRSHASGRQQTVRGSGLGVAALLLGLGASVLIVRRATFASEFIARHPVWIYLDAALAAAAGLLLFFASTVAATTRGRLQMRLLGVALAVAAAVIAAQDSLVGQVANPQS</sequence>
<keyword evidence="1" id="KW-0472">Membrane</keyword>
<dbReference type="AlphaFoldDB" id="A0AAU7AX84"/>
<feature type="transmembrane region" description="Helical" evidence="1">
    <location>
        <begin position="83"/>
        <end position="106"/>
    </location>
</feature>
<evidence type="ECO:0000313" key="2">
    <source>
        <dbReference type="EMBL" id="XAY06060.1"/>
    </source>
</evidence>
<protein>
    <submittedName>
        <fullName evidence="2">Uncharacterized protein</fullName>
    </submittedName>
</protein>
<evidence type="ECO:0000256" key="1">
    <source>
        <dbReference type="SAM" id="Phobius"/>
    </source>
</evidence>
<proteinExistence type="predicted"/>
<name>A0AAU7AX84_9ACTN</name>
<reference evidence="2" key="1">
    <citation type="submission" date="2022-12" db="EMBL/GenBank/DDBJ databases">
        <title>Paraconexibacter alkalitolerans sp. nov. and Baekduia alba sp. nov., isolated from soil and emended description of the genera Paraconexibacter (Chun et al., 2020) and Baekduia (An et al., 2020).</title>
        <authorList>
            <person name="Vieira S."/>
            <person name="Huber K.J."/>
            <person name="Geppert A."/>
            <person name="Wolf J."/>
            <person name="Neumann-Schaal M."/>
            <person name="Muesken M."/>
            <person name="Overmann J."/>
        </authorList>
    </citation>
    <scope>NUCLEOTIDE SEQUENCE</scope>
    <source>
        <strain evidence="2">AEG42_29</strain>
    </source>
</reference>
<feature type="transmembrane region" description="Helical" evidence="1">
    <location>
        <begin position="12"/>
        <end position="34"/>
    </location>
</feature>
<keyword evidence="1" id="KW-0812">Transmembrane</keyword>
<feature type="transmembrane region" description="Helical" evidence="1">
    <location>
        <begin position="49"/>
        <end position="71"/>
    </location>
</feature>
<accession>A0AAU7AX84</accession>
<organism evidence="2">
    <name type="scientific">Paraconexibacter sp. AEG42_29</name>
    <dbReference type="NCBI Taxonomy" id="2997339"/>
    <lineage>
        <taxon>Bacteria</taxon>
        <taxon>Bacillati</taxon>
        <taxon>Actinomycetota</taxon>
        <taxon>Thermoleophilia</taxon>
        <taxon>Solirubrobacterales</taxon>
        <taxon>Paraconexibacteraceae</taxon>
        <taxon>Paraconexibacter</taxon>
    </lineage>
</organism>
<dbReference type="KEGG" id="parq:DSM112329_02922"/>
<dbReference type="EMBL" id="CP114014">
    <property type="protein sequence ID" value="XAY06060.1"/>
    <property type="molecule type" value="Genomic_DNA"/>
</dbReference>
<gene>
    <name evidence="2" type="ORF">DSM112329_02922</name>
</gene>